<dbReference type="RefSeq" id="WP_245128888.1">
    <property type="nucleotide sequence ID" value="NZ_JALJEJ010000002.1"/>
</dbReference>
<sequence length="47" mass="5395">MTISKKTKRPLVKEFEAIDIMPYGYSLLLVGGSIYLLHQFIHLIPGY</sequence>
<accession>A0A9X2B7X4</accession>
<dbReference type="EMBL" id="JALJEJ010000002">
    <property type="protein sequence ID" value="MCJ8209054.1"/>
    <property type="molecule type" value="Genomic_DNA"/>
</dbReference>
<keyword evidence="1" id="KW-1133">Transmembrane helix</keyword>
<comment type="caution">
    <text evidence="2">The sequence shown here is derived from an EMBL/GenBank/DDBJ whole genome shotgun (WGS) entry which is preliminary data.</text>
</comment>
<reference evidence="2" key="1">
    <citation type="submission" date="2022-04" db="EMBL/GenBank/DDBJ databases">
        <title>Mucilaginibacter sp. RS28 isolated from freshwater.</title>
        <authorList>
            <person name="Ko S.-R."/>
        </authorList>
    </citation>
    <scope>NUCLEOTIDE SEQUENCE</scope>
    <source>
        <strain evidence="2">RS28</strain>
    </source>
</reference>
<keyword evidence="1" id="KW-0472">Membrane</keyword>
<keyword evidence="3" id="KW-1185">Reference proteome</keyword>
<feature type="transmembrane region" description="Helical" evidence="1">
    <location>
        <begin position="20"/>
        <end position="41"/>
    </location>
</feature>
<organism evidence="2 3">
    <name type="scientific">Mucilaginibacter straminoryzae</name>
    <dbReference type="NCBI Taxonomy" id="2932774"/>
    <lineage>
        <taxon>Bacteria</taxon>
        <taxon>Pseudomonadati</taxon>
        <taxon>Bacteroidota</taxon>
        <taxon>Sphingobacteriia</taxon>
        <taxon>Sphingobacteriales</taxon>
        <taxon>Sphingobacteriaceae</taxon>
        <taxon>Mucilaginibacter</taxon>
    </lineage>
</organism>
<keyword evidence="1" id="KW-0812">Transmembrane</keyword>
<evidence type="ECO:0000313" key="2">
    <source>
        <dbReference type="EMBL" id="MCJ8209054.1"/>
    </source>
</evidence>
<dbReference type="Proteomes" id="UP001139450">
    <property type="component" value="Unassembled WGS sequence"/>
</dbReference>
<proteinExistence type="predicted"/>
<gene>
    <name evidence="2" type="ORF">MUY27_04990</name>
</gene>
<name>A0A9X2B7X4_9SPHI</name>
<dbReference type="AlphaFoldDB" id="A0A9X2B7X4"/>
<evidence type="ECO:0000256" key="1">
    <source>
        <dbReference type="SAM" id="Phobius"/>
    </source>
</evidence>
<protein>
    <submittedName>
        <fullName evidence="2">Uncharacterized protein</fullName>
    </submittedName>
</protein>
<evidence type="ECO:0000313" key="3">
    <source>
        <dbReference type="Proteomes" id="UP001139450"/>
    </source>
</evidence>